<dbReference type="EMBL" id="CP068053">
    <property type="protein sequence ID" value="QQS99531.1"/>
    <property type="molecule type" value="Genomic_DNA"/>
</dbReference>
<proteinExistence type="predicted"/>
<accession>A0A974RZG6</accession>
<protein>
    <submittedName>
        <fullName evidence="2">Uncharacterized protein</fullName>
    </submittedName>
</protein>
<keyword evidence="1" id="KW-1277">Toxin-antitoxin system</keyword>
<dbReference type="AlphaFoldDB" id="A0A974RZG6"/>
<dbReference type="KEGG" id="ppsr:I6J18_18340"/>
<evidence type="ECO:0000313" key="3">
    <source>
        <dbReference type="Proteomes" id="UP000595254"/>
    </source>
</evidence>
<organism evidence="2 3">
    <name type="scientific">Peribacillus psychrosaccharolyticus</name>
    <name type="common">Bacillus psychrosaccharolyticus</name>
    <dbReference type="NCBI Taxonomy" id="1407"/>
    <lineage>
        <taxon>Bacteria</taxon>
        <taxon>Bacillati</taxon>
        <taxon>Bacillota</taxon>
        <taxon>Bacilli</taxon>
        <taxon>Bacillales</taxon>
        <taxon>Bacillaceae</taxon>
        <taxon>Peribacillus</taxon>
    </lineage>
</organism>
<gene>
    <name evidence="2" type="ORF">I6J18_18340</name>
</gene>
<dbReference type="Pfam" id="PF07362">
    <property type="entry name" value="CcdA"/>
    <property type="match status" value="1"/>
</dbReference>
<sequence length="48" mass="5667">MGRKRLEEAEKKIAINISVKKKYIDTLKEQDVNVSQLFEKFITERLKG</sequence>
<keyword evidence="3" id="KW-1185">Reference proteome</keyword>
<name>A0A974RZG6_PERPY</name>
<dbReference type="InterPro" id="IPR009956">
    <property type="entry name" value="Post-segregation_anti-tox_CcdA"/>
</dbReference>
<reference evidence="2 3" key="1">
    <citation type="submission" date="2021-01" db="EMBL/GenBank/DDBJ databases">
        <title>FDA dAtabase for Regulatory Grade micrObial Sequences (FDA-ARGOS): Supporting development and validation of Infectious Disease Dx tests.</title>
        <authorList>
            <person name="Nelson B."/>
            <person name="Plummer A."/>
            <person name="Tallon L."/>
            <person name="Sadzewicz L."/>
            <person name="Zhao X."/>
            <person name="Boylan J."/>
            <person name="Ott S."/>
            <person name="Bowen H."/>
            <person name="Vavikolanu K."/>
            <person name="Mehta A."/>
            <person name="Aluvathingal J."/>
            <person name="Nadendla S."/>
            <person name="Myers T."/>
            <person name="Yan Y."/>
            <person name="Sichtig H."/>
        </authorList>
    </citation>
    <scope>NUCLEOTIDE SEQUENCE [LARGE SCALE GENOMIC DNA]</scope>
    <source>
        <strain evidence="2 3">FDAARGOS_1161</strain>
    </source>
</reference>
<evidence type="ECO:0000256" key="1">
    <source>
        <dbReference type="ARBA" id="ARBA00022649"/>
    </source>
</evidence>
<evidence type="ECO:0000313" key="2">
    <source>
        <dbReference type="EMBL" id="QQS99531.1"/>
    </source>
</evidence>
<dbReference type="RefSeq" id="WP_161629158.1">
    <property type="nucleotide sequence ID" value="NZ_CP068053.1"/>
</dbReference>
<dbReference type="Proteomes" id="UP000595254">
    <property type="component" value="Chromosome"/>
</dbReference>